<feature type="chain" id="PRO_5020394744" evidence="6">
    <location>
        <begin position="24"/>
        <end position="522"/>
    </location>
</feature>
<keyword evidence="4" id="KW-0472">Membrane</keyword>
<gene>
    <name evidence="9" type="ORF">EWE74_16105</name>
</gene>
<feature type="domain" description="SusD-like N-terminal" evidence="8">
    <location>
        <begin position="116"/>
        <end position="244"/>
    </location>
</feature>
<evidence type="ECO:0000256" key="4">
    <source>
        <dbReference type="ARBA" id="ARBA00023136"/>
    </source>
</evidence>
<dbReference type="Proteomes" id="UP000292855">
    <property type="component" value="Unassembled WGS sequence"/>
</dbReference>
<name>A0A4V2DBS4_9SPHI</name>
<dbReference type="InterPro" id="IPR033985">
    <property type="entry name" value="SusD-like_N"/>
</dbReference>
<evidence type="ECO:0000256" key="1">
    <source>
        <dbReference type="ARBA" id="ARBA00004442"/>
    </source>
</evidence>
<organism evidence="9 10">
    <name type="scientific">Sphingobacterium corticibacterium</name>
    <dbReference type="NCBI Taxonomy" id="2484746"/>
    <lineage>
        <taxon>Bacteria</taxon>
        <taxon>Pseudomonadati</taxon>
        <taxon>Bacteroidota</taxon>
        <taxon>Sphingobacteriia</taxon>
        <taxon>Sphingobacteriales</taxon>
        <taxon>Sphingobacteriaceae</taxon>
        <taxon>Sphingobacterium</taxon>
    </lineage>
</organism>
<evidence type="ECO:0000256" key="6">
    <source>
        <dbReference type="SAM" id="SignalP"/>
    </source>
</evidence>
<evidence type="ECO:0000256" key="3">
    <source>
        <dbReference type="ARBA" id="ARBA00022729"/>
    </source>
</evidence>
<evidence type="ECO:0000256" key="5">
    <source>
        <dbReference type="ARBA" id="ARBA00023237"/>
    </source>
</evidence>
<dbReference type="AlphaFoldDB" id="A0A4V2DBS4"/>
<dbReference type="Gene3D" id="1.25.40.10">
    <property type="entry name" value="Tetratricopeptide repeat domain"/>
    <property type="match status" value="1"/>
</dbReference>
<dbReference type="Pfam" id="PF07980">
    <property type="entry name" value="SusD_RagB"/>
    <property type="match status" value="1"/>
</dbReference>
<comment type="subcellular location">
    <subcellularLocation>
        <location evidence="1">Cell outer membrane</location>
    </subcellularLocation>
</comment>
<reference evidence="9 10" key="1">
    <citation type="submission" date="2019-02" db="EMBL/GenBank/DDBJ databases">
        <authorList>
            <person name="Li Y."/>
        </authorList>
    </citation>
    <scope>NUCLEOTIDE SEQUENCE [LARGE SCALE GENOMIC DNA]</scope>
    <source>
        <strain evidence="9 10">30C10-4-7</strain>
    </source>
</reference>
<proteinExistence type="inferred from homology"/>
<dbReference type="CDD" id="cd08977">
    <property type="entry name" value="SusD"/>
    <property type="match status" value="1"/>
</dbReference>
<dbReference type="InterPro" id="IPR012944">
    <property type="entry name" value="SusD_RagB_dom"/>
</dbReference>
<feature type="signal peptide" evidence="6">
    <location>
        <begin position="1"/>
        <end position="23"/>
    </location>
</feature>
<dbReference type="OrthoDB" id="9783641at2"/>
<evidence type="ECO:0000313" key="10">
    <source>
        <dbReference type="Proteomes" id="UP000292855"/>
    </source>
</evidence>
<protein>
    <submittedName>
        <fullName evidence="9">RagB/SusD family nutrient uptake outer membrane protein</fullName>
    </submittedName>
</protein>
<dbReference type="SUPFAM" id="SSF48452">
    <property type="entry name" value="TPR-like"/>
    <property type="match status" value="1"/>
</dbReference>
<keyword evidence="5" id="KW-0998">Cell outer membrane</keyword>
<keyword evidence="10" id="KW-1185">Reference proteome</keyword>
<dbReference type="PROSITE" id="PS51257">
    <property type="entry name" value="PROKAR_LIPOPROTEIN"/>
    <property type="match status" value="1"/>
</dbReference>
<dbReference type="InterPro" id="IPR011990">
    <property type="entry name" value="TPR-like_helical_dom_sf"/>
</dbReference>
<accession>A0A4V2DBS4</accession>
<evidence type="ECO:0000259" key="8">
    <source>
        <dbReference type="Pfam" id="PF14322"/>
    </source>
</evidence>
<sequence>MKTNLILWLAGMMCFIVLLTSCTKDLDQFPSVETTSEQVYTSVEGYQSVLAKLYASFAVAGNGRGDDDPDMAGTTASWGYLRVYFNLQEIPTDEVMYTWAGGDNLVEIQFMNWGASDTWVNAMYYRIYYTIAICNEFLRNVTDEKLVAFADADQVAIREFAAEARFLRALAYSHAMDLYGNVPFVTEQDVVGAFFPPRITRAELFRYLEGELSEIAELLPEGHQHAYGRVSREAAWALLAKNYLNAQVYTGEARYRDCIDYCQKIIDAGYTLQEDYKKLFNADNDQRTEEIIFAIQADVAHTSTWGATTYLVNGPIVGSMKAEDYGVLSGWNSFRTLREFVGIFNTADRRGDFWTDGQTLNIDDPSSSSQGYSMVKFTNLKDDGTFVTDEGMVSTDFPMIRLADVYLMYAESVVRGGGGDLQQALDLVNQIRHRAFGGDDGKISTAQLTLDFMLEERGRELFWEATRRTDLIRFGRFTGGNYLWQWKGGVVDGRATDAKFNLYPIPVTDMAANPNLIQNTGY</sequence>
<dbReference type="EMBL" id="SGIT01000003">
    <property type="protein sequence ID" value="RZF58998.1"/>
    <property type="molecule type" value="Genomic_DNA"/>
</dbReference>
<dbReference type="Gene3D" id="1.25.40.390">
    <property type="match status" value="1"/>
</dbReference>
<comment type="similarity">
    <text evidence="2">Belongs to the SusD family.</text>
</comment>
<dbReference type="Pfam" id="PF14322">
    <property type="entry name" value="SusD-like_3"/>
    <property type="match status" value="1"/>
</dbReference>
<keyword evidence="3 6" id="KW-0732">Signal</keyword>
<dbReference type="Gene3D" id="1.10.3780.10">
    <property type="entry name" value="SusD-like"/>
    <property type="match status" value="1"/>
</dbReference>
<evidence type="ECO:0000256" key="2">
    <source>
        <dbReference type="ARBA" id="ARBA00006275"/>
    </source>
</evidence>
<feature type="domain" description="RagB/SusD" evidence="7">
    <location>
        <begin position="365"/>
        <end position="522"/>
    </location>
</feature>
<evidence type="ECO:0000313" key="9">
    <source>
        <dbReference type="EMBL" id="RZF58998.1"/>
    </source>
</evidence>
<evidence type="ECO:0000259" key="7">
    <source>
        <dbReference type="Pfam" id="PF07980"/>
    </source>
</evidence>
<comment type="caution">
    <text evidence="9">The sequence shown here is derived from an EMBL/GenBank/DDBJ whole genome shotgun (WGS) entry which is preliminary data.</text>
</comment>
<dbReference type="GO" id="GO:0009279">
    <property type="term" value="C:cell outer membrane"/>
    <property type="evidence" value="ECO:0007669"/>
    <property type="project" value="UniProtKB-SubCell"/>
</dbReference>